<dbReference type="Gene3D" id="2.60.120.260">
    <property type="entry name" value="Galactose-binding domain-like"/>
    <property type="match status" value="2"/>
</dbReference>
<dbReference type="Proteomes" id="UP000492821">
    <property type="component" value="Unassembled WGS sequence"/>
</dbReference>
<dbReference type="InterPro" id="IPR011333">
    <property type="entry name" value="SKP1/BTB/POZ_sf"/>
</dbReference>
<dbReference type="GO" id="GO:0008344">
    <property type="term" value="P:adult locomotory behavior"/>
    <property type="evidence" value="ECO:0007669"/>
    <property type="project" value="TreeGrafter"/>
</dbReference>
<dbReference type="InterPro" id="IPR011705">
    <property type="entry name" value="BACK"/>
</dbReference>
<evidence type="ECO:0000313" key="2">
    <source>
        <dbReference type="Proteomes" id="UP000492821"/>
    </source>
</evidence>
<dbReference type="SUPFAM" id="SSF49785">
    <property type="entry name" value="Galactose-binding domain-like"/>
    <property type="match status" value="2"/>
</dbReference>
<dbReference type="InterPro" id="IPR008979">
    <property type="entry name" value="Galactose-bd-like_sf"/>
</dbReference>
<dbReference type="SUPFAM" id="SSF54695">
    <property type="entry name" value="POZ domain"/>
    <property type="match status" value="1"/>
</dbReference>
<name>A0A7E4VHW2_PANRE</name>
<accession>A0A7E4VHW2</accession>
<dbReference type="GO" id="GO:0048512">
    <property type="term" value="P:circadian behavior"/>
    <property type="evidence" value="ECO:0007669"/>
    <property type="project" value="TreeGrafter"/>
</dbReference>
<reference evidence="3" key="2">
    <citation type="submission" date="2020-10" db="UniProtKB">
        <authorList>
            <consortium name="WormBaseParasite"/>
        </authorList>
    </citation>
    <scope>IDENTIFICATION</scope>
</reference>
<dbReference type="Pfam" id="PF07707">
    <property type="entry name" value="BACK"/>
    <property type="match status" value="1"/>
</dbReference>
<dbReference type="PANTHER" id="PTHR46306">
    <property type="entry name" value="BTB/POZ DOMAIN-CONTAINING PROTEIN 9"/>
    <property type="match status" value="1"/>
</dbReference>
<dbReference type="GO" id="GO:0005737">
    <property type="term" value="C:cytoplasm"/>
    <property type="evidence" value="ECO:0007669"/>
    <property type="project" value="TreeGrafter"/>
</dbReference>
<evidence type="ECO:0000259" key="1">
    <source>
        <dbReference type="PROSITE" id="PS50097"/>
    </source>
</evidence>
<protein>
    <submittedName>
        <fullName evidence="3">BTB domain-containing protein</fullName>
    </submittedName>
</protein>
<dbReference type="WBParaSite" id="Pan_g21122.t1">
    <property type="protein sequence ID" value="Pan_g21122.t1"/>
    <property type="gene ID" value="Pan_g21122"/>
</dbReference>
<dbReference type="PANTHER" id="PTHR46306:SF1">
    <property type="entry name" value="BTB_POZ DOMAIN-CONTAINING PROTEIN 9"/>
    <property type="match status" value="1"/>
</dbReference>
<proteinExistence type="predicted"/>
<dbReference type="InterPro" id="IPR000210">
    <property type="entry name" value="BTB/POZ_dom"/>
</dbReference>
<reference evidence="2" key="1">
    <citation type="journal article" date="2013" name="Genetics">
        <title>The draft genome and transcriptome of Panagrellus redivivus are shaped by the harsh demands of a free-living lifestyle.</title>
        <authorList>
            <person name="Srinivasan J."/>
            <person name="Dillman A.R."/>
            <person name="Macchietto M.G."/>
            <person name="Heikkinen L."/>
            <person name="Lakso M."/>
            <person name="Fracchia K.M."/>
            <person name="Antoshechkin I."/>
            <person name="Mortazavi A."/>
            <person name="Wong G."/>
            <person name="Sternberg P.W."/>
        </authorList>
    </citation>
    <scope>NUCLEOTIDE SEQUENCE [LARGE SCALE GENOMIC DNA]</scope>
    <source>
        <strain evidence="2">MT8872</strain>
    </source>
</reference>
<dbReference type="Gene3D" id="3.30.710.10">
    <property type="entry name" value="Potassium Channel Kv1.1, Chain A"/>
    <property type="match status" value="1"/>
</dbReference>
<dbReference type="Pfam" id="PF00651">
    <property type="entry name" value="BTB"/>
    <property type="match status" value="1"/>
</dbReference>
<keyword evidence="2" id="KW-1185">Reference proteome</keyword>
<dbReference type="GO" id="GO:0050804">
    <property type="term" value="P:modulation of chemical synaptic transmission"/>
    <property type="evidence" value="ECO:0007669"/>
    <property type="project" value="TreeGrafter"/>
</dbReference>
<dbReference type="PROSITE" id="PS50097">
    <property type="entry name" value="BTB"/>
    <property type="match status" value="1"/>
</dbReference>
<sequence>MSRFQNSETADILKKIGDLYLNEEYSDVVFVVEGENIPAHRNILGQRCSIFKAMFQTNSELQKQVIQLPGTILYAFKTLLKFIYTGDAAELYTITLDDLFDVLSVAKTYEMQQLEELCMAHLESDCAVDNVHFIIQEGIETSHETLLELGLDYVSDNFAKFVEHKAFIDLSAEGLQRVLEKMISEVSDDTVLRALVKWMKANTSNSEHFPKLLKQMDLKTIGINEIVATLRPLNLVDANVLLDLVCQHAKKDNDDDVDVGTSSTFVNPEKDTIMKHVIGSGNKSITIDFERTFTINYMEMELSEGDWSYWVEVSKDNVNWTCIIDYSKYICRSLQRLYFKSHVFRYIRIHGTAPANGTFEISGFDAYFHEKPLEVDPETNIVIPTPNVASIQNNAIIIQNLTDKMPRERIDTSDGPRYHYLDESTVLQLPQPYLIDSMNIMLNSECMYDYNIEVSTDKINWTWVFGEQNVTSWRHVRFDKQPVVFIKLTTSYIGSHPLHFTCQNFVCPAIDA</sequence>
<evidence type="ECO:0000313" key="3">
    <source>
        <dbReference type="WBParaSite" id="Pan_g21122.t1"/>
    </source>
</evidence>
<organism evidence="2 3">
    <name type="scientific">Panagrellus redivivus</name>
    <name type="common">Microworm</name>
    <dbReference type="NCBI Taxonomy" id="6233"/>
    <lineage>
        <taxon>Eukaryota</taxon>
        <taxon>Metazoa</taxon>
        <taxon>Ecdysozoa</taxon>
        <taxon>Nematoda</taxon>
        <taxon>Chromadorea</taxon>
        <taxon>Rhabditida</taxon>
        <taxon>Tylenchina</taxon>
        <taxon>Panagrolaimomorpha</taxon>
        <taxon>Panagrolaimoidea</taxon>
        <taxon>Panagrolaimidae</taxon>
        <taxon>Panagrellus</taxon>
    </lineage>
</organism>
<dbReference type="SMART" id="SM00225">
    <property type="entry name" value="BTB"/>
    <property type="match status" value="1"/>
</dbReference>
<dbReference type="InterPro" id="IPR052407">
    <property type="entry name" value="BTB_POZ_domain_cont_9"/>
</dbReference>
<dbReference type="Gene3D" id="1.25.40.420">
    <property type="match status" value="1"/>
</dbReference>
<feature type="domain" description="BTB" evidence="1">
    <location>
        <begin position="26"/>
        <end position="87"/>
    </location>
</feature>
<dbReference type="AlphaFoldDB" id="A0A7E4VHW2"/>